<dbReference type="PANTHER" id="PTHR19432:SF35">
    <property type="entry name" value="SOLUTE CARRIER FAMILY 45 MEMBER 3 ISOFORM X1"/>
    <property type="match status" value="1"/>
</dbReference>
<dbReference type="InterPro" id="IPR036259">
    <property type="entry name" value="MFS_trans_sf"/>
</dbReference>
<protein>
    <recommendedName>
        <fullName evidence="9">Major facilitator superfamily (MFS) profile domain-containing protein</fullName>
    </recommendedName>
</protein>
<dbReference type="PANTHER" id="PTHR19432">
    <property type="entry name" value="SUGAR TRANSPORTER"/>
    <property type="match status" value="1"/>
</dbReference>
<evidence type="ECO:0000313" key="7">
    <source>
        <dbReference type="EMBL" id="GIQ90529.1"/>
    </source>
</evidence>
<dbReference type="InterPro" id="IPR011701">
    <property type="entry name" value="MFS"/>
</dbReference>
<feature type="transmembrane region" description="Helical" evidence="6">
    <location>
        <begin position="6"/>
        <end position="27"/>
    </location>
</feature>
<gene>
    <name evidence="7" type="ORF">KIPB_013355</name>
</gene>
<evidence type="ECO:0000313" key="8">
    <source>
        <dbReference type="Proteomes" id="UP000265618"/>
    </source>
</evidence>
<feature type="non-terminal residue" evidence="7">
    <location>
        <position position="1"/>
    </location>
</feature>
<accession>A0A9K3DAT4</accession>
<evidence type="ECO:0008006" key="9">
    <source>
        <dbReference type="Google" id="ProtNLM"/>
    </source>
</evidence>
<evidence type="ECO:0000256" key="3">
    <source>
        <dbReference type="ARBA" id="ARBA00022692"/>
    </source>
</evidence>
<dbReference type="OrthoDB" id="28755at2759"/>
<keyword evidence="3 6" id="KW-0812">Transmembrane</keyword>
<dbReference type="GO" id="GO:0016020">
    <property type="term" value="C:membrane"/>
    <property type="evidence" value="ECO:0007669"/>
    <property type="project" value="UniProtKB-SubCell"/>
</dbReference>
<evidence type="ECO:0000256" key="6">
    <source>
        <dbReference type="SAM" id="Phobius"/>
    </source>
</evidence>
<proteinExistence type="predicted"/>
<reference evidence="7 8" key="1">
    <citation type="journal article" date="2018" name="PLoS ONE">
        <title>The draft genome of Kipferlia bialata reveals reductive genome evolution in fornicate parasites.</title>
        <authorList>
            <person name="Tanifuji G."/>
            <person name="Takabayashi S."/>
            <person name="Kume K."/>
            <person name="Takagi M."/>
            <person name="Nakayama T."/>
            <person name="Kamikawa R."/>
            <person name="Inagaki Y."/>
            <person name="Hashimoto T."/>
        </authorList>
    </citation>
    <scope>NUCLEOTIDE SEQUENCE [LARGE SCALE GENOMIC DNA]</scope>
    <source>
        <strain evidence="7">NY0173</strain>
    </source>
</reference>
<keyword evidence="4 6" id="KW-1133">Transmembrane helix</keyword>
<dbReference type="AlphaFoldDB" id="A0A9K3DAT4"/>
<keyword evidence="2" id="KW-0813">Transport</keyword>
<keyword evidence="5 6" id="KW-0472">Membrane</keyword>
<evidence type="ECO:0000256" key="1">
    <source>
        <dbReference type="ARBA" id="ARBA00004141"/>
    </source>
</evidence>
<feature type="transmembrane region" description="Helical" evidence="6">
    <location>
        <begin position="34"/>
        <end position="53"/>
    </location>
</feature>
<evidence type="ECO:0000256" key="2">
    <source>
        <dbReference type="ARBA" id="ARBA00022448"/>
    </source>
</evidence>
<feature type="transmembrane region" description="Helical" evidence="6">
    <location>
        <begin position="136"/>
        <end position="156"/>
    </location>
</feature>
<dbReference type="SUPFAM" id="SSF103473">
    <property type="entry name" value="MFS general substrate transporter"/>
    <property type="match status" value="1"/>
</dbReference>
<dbReference type="EMBL" id="BDIP01006295">
    <property type="protein sequence ID" value="GIQ90529.1"/>
    <property type="molecule type" value="Genomic_DNA"/>
</dbReference>
<feature type="transmembrane region" description="Helical" evidence="6">
    <location>
        <begin position="99"/>
        <end position="124"/>
    </location>
</feature>
<dbReference type="Proteomes" id="UP000265618">
    <property type="component" value="Unassembled WGS sequence"/>
</dbReference>
<feature type="transmembrane region" description="Helical" evidence="6">
    <location>
        <begin position="65"/>
        <end position="87"/>
    </location>
</feature>
<comment type="caution">
    <text evidence="7">The sequence shown here is derived from an EMBL/GenBank/DDBJ whole genome shotgun (WGS) entry which is preliminary data.</text>
</comment>
<evidence type="ECO:0000256" key="4">
    <source>
        <dbReference type="ARBA" id="ARBA00022989"/>
    </source>
</evidence>
<dbReference type="Pfam" id="PF07690">
    <property type="entry name" value="MFS_1"/>
    <property type="match status" value="1"/>
</dbReference>
<comment type="subcellular location">
    <subcellularLocation>
        <location evidence="1">Membrane</location>
        <topology evidence="1">Multi-pass membrane protein</topology>
    </subcellularLocation>
</comment>
<dbReference type="Gene3D" id="1.20.1250.20">
    <property type="entry name" value="MFS general substrate transporter like domains"/>
    <property type="match status" value="1"/>
</dbReference>
<evidence type="ECO:0000256" key="5">
    <source>
        <dbReference type="ARBA" id="ARBA00023136"/>
    </source>
</evidence>
<sequence length="177" mass="18867">GVAYAGLMLAVYNAVTTVMSLFMTPVIKMFGRKLTYSACLLCGTVGTGLLMFVPGDFATAKAMLWISSMLMGVLWSGMLTVPYSLLADIILASEQADQLGLYVGLFNICITTPQIVASLTYGLIVSNVFDNNTQYAVSSASVFYCLAALMVGPVVVDPISNRRGGDVYDGQILDVQC</sequence>
<keyword evidence="8" id="KW-1185">Reference proteome</keyword>
<name>A0A9K3DAT4_9EUKA</name>
<organism evidence="7 8">
    <name type="scientific">Kipferlia bialata</name>
    <dbReference type="NCBI Taxonomy" id="797122"/>
    <lineage>
        <taxon>Eukaryota</taxon>
        <taxon>Metamonada</taxon>
        <taxon>Carpediemonas-like organisms</taxon>
        <taxon>Kipferlia</taxon>
    </lineage>
</organism>
<dbReference type="GO" id="GO:0022857">
    <property type="term" value="F:transmembrane transporter activity"/>
    <property type="evidence" value="ECO:0007669"/>
    <property type="project" value="InterPro"/>
</dbReference>